<sequence>MKLPGQLAVRTVHRYPQYLE</sequence>
<organism evidence="1">
    <name type="scientific">Anguilla anguilla</name>
    <name type="common">European freshwater eel</name>
    <name type="synonym">Muraena anguilla</name>
    <dbReference type="NCBI Taxonomy" id="7936"/>
    <lineage>
        <taxon>Eukaryota</taxon>
        <taxon>Metazoa</taxon>
        <taxon>Chordata</taxon>
        <taxon>Craniata</taxon>
        <taxon>Vertebrata</taxon>
        <taxon>Euteleostomi</taxon>
        <taxon>Actinopterygii</taxon>
        <taxon>Neopterygii</taxon>
        <taxon>Teleostei</taxon>
        <taxon>Anguilliformes</taxon>
        <taxon>Anguillidae</taxon>
        <taxon>Anguilla</taxon>
    </lineage>
</organism>
<proteinExistence type="predicted"/>
<dbReference type="AlphaFoldDB" id="A0A0E9S494"/>
<name>A0A0E9S494_ANGAN</name>
<reference evidence="1" key="2">
    <citation type="journal article" date="2015" name="Fish Shellfish Immunol.">
        <title>Early steps in the European eel (Anguilla anguilla)-Vibrio vulnificus interaction in the gills: Role of the RtxA13 toxin.</title>
        <authorList>
            <person name="Callol A."/>
            <person name="Pajuelo D."/>
            <person name="Ebbesson L."/>
            <person name="Teles M."/>
            <person name="MacKenzie S."/>
            <person name="Amaro C."/>
        </authorList>
    </citation>
    <scope>NUCLEOTIDE SEQUENCE</scope>
</reference>
<evidence type="ECO:0000313" key="1">
    <source>
        <dbReference type="EMBL" id="JAH35338.1"/>
    </source>
</evidence>
<reference evidence="1" key="1">
    <citation type="submission" date="2014-11" db="EMBL/GenBank/DDBJ databases">
        <authorList>
            <person name="Amaro Gonzalez C."/>
        </authorList>
    </citation>
    <scope>NUCLEOTIDE SEQUENCE</scope>
</reference>
<protein>
    <submittedName>
        <fullName evidence="1">Uncharacterized protein</fullName>
    </submittedName>
</protein>
<dbReference type="EMBL" id="GBXM01073239">
    <property type="protein sequence ID" value="JAH35338.1"/>
    <property type="molecule type" value="Transcribed_RNA"/>
</dbReference>
<accession>A0A0E9S494</accession>